<reference evidence="1 2" key="1">
    <citation type="submission" date="2024-12" db="EMBL/GenBank/DDBJ databases">
        <title>Forecasting of Potato common scab and diversities of Pathogenic streptomyces spp. in china.</title>
        <authorList>
            <person name="Handique U."/>
            <person name="Wu J."/>
        </authorList>
    </citation>
    <scope>NUCLEOTIDE SEQUENCE [LARGE SCALE GENOMIC DNA]</scope>
    <source>
        <strain evidence="1 2">ZRIMU1585</strain>
    </source>
</reference>
<evidence type="ECO:0000313" key="1">
    <source>
        <dbReference type="EMBL" id="MFM9653683.1"/>
    </source>
</evidence>
<dbReference type="SUPFAM" id="SSF50969">
    <property type="entry name" value="YVTN repeat-like/Quinoprotein amine dehydrogenase"/>
    <property type="match status" value="1"/>
</dbReference>
<comment type="caution">
    <text evidence="1">The sequence shown here is derived from an EMBL/GenBank/DDBJ whole genome shotgun (WGS) entry which is preliminary data.</text>
</comment>
<dbReference type="InterPro" id="IPR015943">
    <property type="entry name" value="WD40/YVTN_repeat-like_dom_sf"/>
</dbReference>
<keyword evidence="2" id="KW-1185">Reference proteome</keyword>
<name>A0ABW9J2W8_STRGJ</name>
<feature type="non-terminal residue" evidence="1">
    <location>
        <position position="90"/>
    </location>
</feature>
<dbReference type="Proteomes" id="UP001631993">
    <property type="component" value="Unassembled WGS sequence"/>
</dbReference>
<proteinExistence type="predicted"/>
<sequence>MLRTLRVPTSGRFSDRPFIGALSPDGRIAAISSAIEDDSAPQWHIDLFDTADGQMLRQLPVGGIPLALAFSRDGQFLAVGQGASADARAS</sequence>
<dbReference type="Gene3D" id="2.130.10.10">
    <property type="entry name" value="YVTN repeat-like/Quinoprotein amine dehydrogenase"/>
    <property type="match status" value="1"/>
</dbReference>
<dbReference type="RefSeq" id="WP_409097904.1">
    <property type="nucleotide sequence ID" value="NZ_JBJVNE010000203.1"/>
</dbReference>
<protein>
    <submittedName>
        <fullName evidence="1">YncE family protein</fullName>
    </submittedName>
</protein>
<organism evidence="1 2">
    <name type="scientific">Streptomyces galilaeus</name>
    <dbReference type="NCBI Taxonomy" id="33899"/>
    <lineage>
        <taxon>Bacteria</taxon>
        <taxon>Bacillati</taxon>
        <taxon>Actinomycetota</taxon>
        <taxon>Actinomycetes</taxon>
        <taxon>Kitasatosporales</taxon>
        <taxon>Streptomycetaceae</taxon>
        <taxon>Streptomyces</taxon>
    </lineage>
</organism>
<dbReference type="InterPro" id="IPR011044">
    <property type="entry name" value="Quino_amine_DH_bsu"/>
</dbReference>
<accession>A0ABW9J2W8</accession>
<gene>
    <name evidence="1" type="ORF">ACKI1S_47495</name>
</gene>
<dbReference type="EMBL" id="JBJVNE010000203">
    <property type="protein sequence ID" value="MFM9653683.1"/>
    <property type="molecule type" value="Genomic_DNA"/>
</dbReference>
<evidence type="ECO:0000313" key="2">
    <source>
        <dbReference type="Proteomes" id="UP001631993"/>
    </source>
</evidence>